<evidence type="ECO:0000256" key="6">
    <source>
        <dbReference type="SAM" id="MobiDB-lite"/>
    </source>
</evidence>
<keyword evidence="4" id="KW-0539">Nucleus</keyword>
<accession>A0A7J7INZ1</accession>
<evidence type="ECO:0000256" key="4">
    <source>
        <dbReference type="ARBA" id="ARBA00023242"/>
    </source>
</evidence>
<proteinExistence type="inferred from homology"/>
<dbReference type="Gene3D" id="1.10.246.90">
    <property type="entry name" value="Nop domain"/>
    <property type="match status" value="1"/>
</dbReference>
<evidence type="ECO:0000256" key="2">
    <source>
        <dbReference type="ARBA" id="ARBA00009211"/>
    </source>
</evidence>
<dbReference type="PROSITE" id="PS51358">
    <property type="entry name" value="NOP"/>
    <property type="match status" value="1"/>
</dbReference>
<dbReference type="InterPro" id="IPR012974">
    <property type="entry name" value="NOP58/56_N"/>
</dbReference>
<feature type="region of interest" description="Disordered" evidence="6">
    <location>
        <begin position="519"/>
        <end position="557"/>
    </location>
</feature>
<evidence type="ECO:0000259" key="7">
    <source>
        <dbReference type="PROSITE" id="PS51358"/>
    </source>
</evidence>
<dbReference type="OrthoDB" id="6780543at2759"/>
<comment type="subcellular location">
    <subcellularLocation>
        <location evidence="1">Nucleus</location>
        <location evidence="1">Nucleolus</location>
    </subcellularLocation>
</comment>
<dbReference type="GO" id="GO:0042254">
    <property type="term" value="P:ribosome biogenesis"/>
    <property type="evidence" value="ECO:0007669"/>
    <property type="project" value="UniProtKB-KW"/>
</dbReference>
<gene>
    <name evidence="8" type="primary">NOP56_1</name>
    <name evidence="8" type="ORF">F1559_002750</name>
</gene>
<protein>
    <recommendedName>
        <fullName evidence="5">Nucleolar protein 56</fullName>
    </recommendedName>
</protein>
<keyword evidence="9" id="KW-1185">Reference proteome</keyword>
<dbReference type="EMBL" id="VWRR01000002">
    <property type="protein sequence ID" value="KAF6004836.1"/>
    <property type="molecule type" value="Genomic_DNA"/>
</dbReference>
<dbReference type="GO" id="GO:0032040">
    <property type="term" value="C:small-subunit processome"/>
    <property type="evidence" value="ECO:0007669"/>
    <property type="project" value="InterPro"/>
</dbReference>
<evidence type="ECO:0000256" key="3">
    <source>
        <dbReference type="ARBA" id="ARBA00022517"/>
    </source>
</evidence>
<evidence type="ECO:0000256" key="5">
    <source>
        <dbReference type="ARBA" id="ARBA00040742"/>
    </source>
</evidence>
<dbReference type="SUPFAM" id="SSF89124">
    <property type="entry name" value="Nop domain"/>
    <property type="match status" value="1"/>
</dbReference>
<dbReference type="SMART" id="SM00931">
    <property type="entry name" value="NOSIC"/>
    <property type="match status" value="1"/>
</dbReference>
<feature type="compositionally biased region" description="Basic residues" evidence="6">
    <location>
        <begin position="536"/>
        <end position="545"/>
    </location>
</feature>
<dbReference type="InterPro" id="IPR045056">
    <property type="entry name" value="Nop56/Nop58"/>
</dbReference>
<dbReference type="GO" id="GO:0031428">
    <property type="term" value="C:box C/D methylation guide snoRNP complex"/>
    <property type="evidence" value="ECO:0007669"/>
    <property type="project" value="InterPro"/>
</dbReference>
<feature type="domain" description="Nop" evidence="7">
    <location>
        <begin position="295"/>
        <end position="419"/>
    </location>
</feature>
<sequence>MSKLYLLFEAASGYAIFRVVEAEDVASGAGAVQSSWTEFHRFASIVKLRAFEPFSSADHALEEVTAVCENRVTPFLLEFLQGYFGSKRGQLGVSEPRFGAALQEQLGKKRLRVIADEHVQELLRNVRQHFEKYLSAEVPTSELSRAQLGLAHALSRARIQFNPHRNDTSVVQAIHLIDQLDKDINTFGMRVREWYSWHFPELVKLVNDNVLYCRLVCVIGMRPETLMEQHDEIARILGGDTELVEGVLRAARSSMGTEISPMDMIQIRLFAQRVIQMAAYREHLQSYLGHRLSLIAPSLRALLGDHVAARLIAHAGSLVNLAKYPASTVQILGAEKALFRALKQARGNRMARTPKYGLLFHSTFIAKAKQRAKGRISRYLANKVSLASRIDYFRADQLGDVFGRKLREQVEERLQFYESGVRPRRNVAVMVEALSEALASAKAEASIEIPDGAAGASLTAKTSNARLESSRPASIPREIVESTELSGSQVDEDANRISVTQDELHSRKKRRYDALNAAEETASATHHQLLIPTSEKKKKKRKHRQEHAEETSMANTI</sequence>
<dbReference type="Pfam" id="PF01798">
    <property type="entry name" value="Nop"/>
    <property type="match status" value="1"/>
</dbReference>
<dbReference type="FunFam" id="1.10.246.90:FF:000001">
    <property type="entry name" value="Nucleolar protein 56"/>
    <property type="match status" value="1"/>
</dbReference>
<comment type="similarity">
    <text evidence="2">Belongs to the NOP5/NOP56 family.</text>
</comment>
<dbReference type="PANTHER" id="PTHR10894:SF0">
    <property type="entry name" value="NUCLEOLAR PROTEIN 56"/>
    <property type="match status" value="1"/>
</dbReference>
<evidence type="ECO:0000313" key="8">
    <source>
        <dbReference type="EMBL" id="KAF6004836.1"/>
    </source>
</evidence>
<evidence type="ECO:0000256" key="1">
    <source>
        <dbReference type="ARBA" id="ARBA00004604"/>
    </source>
</evidence>
<dbReference type="AlphaFoldDB" id="A0A7J7INZ1"/>
<dbReference type="PANTHER" id="PTHR10894">
    <property type="entry name" value="NUCLEOLAR PROTEIN 5 NUCLEOLAR PROTEIN NOP5 NOP58"/>
    <property type="match status" value="1"/>
</dbReference>
<keyword evidence="3" id="KW-0690">Ribosome biogenesis</keyword>
<dbReference type="Pfam" id="PF08156">
    <property type="entry name" value="NOP5NT"/>
    <property type="match status" value="1"/>
</dbReference>
<dbReference type="InterPro" id="IPR012976">
    <property type="entry name" value="NOSIC"/>
</dbReference>
<evidence type="ECO:0000313" key="9">
    <source>
        <dbReference type="Proteomes" id="UP000530660"/>
    </source>
</evidence>
<reference evidence="8 9" key="1">
    <citation type="journal article" date="2020" name="J. Phycol.">
        <title>Comparative genome analysis reveals Cyanidiococcus gen. nov., a new extremophilic red algal genus sister to Cyanidioschyzon (Cyanidioschyzonaceae, Rhodophyta).</title>
        <authorList>
            <person name="Liu S.-L."/>
            <person name="Chiang Y.-R."/>
            <person name="Yoon H.S."/>
            <person name="Fu H.-Y."/>
        </authorList>
    </citation>
    <scope>NUCLEOTIDE SEQUENCE [LARGE SCALE GENOMIC DNA]</scope>
    <source>
        <strain evidence="8 9">THAL066</strain>
    </source>
</reference>
<dbReference type="Gene3D" id="1.10.287.4070">
    <property type="match status" value="1"/>
</dbReference>
<organism evidence="8 9">
    <name type="scientific">Cyanidiococcus yangmingshanensis</name>
    <dbReference type="NCBI Taxonomy" id="2690220"/>
    <lineage>
        <taxon>Eukaryota</taxon>
        <taxon>Rhodophyta</taxon>
        <taxon>Bangiophyceae</taxon>
        <taxon>Cyanidiales</taxon>
        <taxon>Cyanidiaceae</taxon>
        <taxon>Cyanidiococcus</taxon>
    </lineage>
</organism>
<comment type="caution">
    <text evidence="8">The sequence shown here is derived from an EMBL/GenBank/DDBJ whole genome shotgun (WGS) entry which is preliminary data.</text>
</comment>
<name>A0A7J7INZ1_9RHOD</name>
<dbReference type="InterPro" id="IPR042239">
    <property type="entry name" value="Nop_C"/>
</dbReference>
<dbReference type="GO" id="GO:0030515">
    <property type="term" value="F:snoRNA binding"/>
    <property type="evidence" value="ECO:0007669"/>
    <property type="project" value="InterPro"/>
</dbReference>
<dbReference type="Proteomes" id="UP000530660">
    <property type="component" value="Unassembled WGS sequence"/>
</dbReference>
<dbReference type="InterPro" id="IPR002687">
    <property type="entry name" value="Nop_dom"/>
</dbReference>
<dbReference type="InterPro" id="IPR036070">
    <property type="entry name" value="Nop_dom_sf"/>
</dbReference>